<dbReference type="PROSITE" id="PS50297">
    <property type="entry name" value="ANK_REP_REGION"/>
    <property type="match status" value="1"/>
</dbReference>
<dbReference type="PROSITE" id="PS50088">
    <property type="entry name" value="ANK_REPEAT"/>
    <property type="match status" value="2"/>
</dbReference>
<dbReference type="Pfam" id="PF00023">
    <property type="entry name" value="Ank"/>
    <property type="match status" value="1"/>
</dbReference>
<accession>A0AAV9XWP9</accession>
<dbReference type="GO" id="GO:0005737">
    <property type="term" value="C:cytoplasm"/>
    <property type="evidence" value="ECO:0007669"/>
    <property type="project" value="TreeGrafter"/>
</dbReference>
<dbReference type="InterPro" id="IPR002110">
    <property type="entry name" value="Ankyrin_rpt"/>
</dbReference>
<organism evidence="4 5">
    <name type="scientific">Cryptosporidium xiaoi</name>
    <dbReference type="NCBI Taxonomy" id="659607"/>
    <lineage>
        <taxon>Eukaryota</taxon>
        <taxon>Sar</taxon>
        <taxon>Alveolata</taxon>
        <taxon>Apicomplexa</taxon>
        <taxon>Conoidasida</taxon>
        <taxon>Coccidia</taxon>
        <taxon>Eucoccidiorida</taxon>
        <taxon>Eimeriorina</taxon>
        <taxon>Cryptosporidiidae</taxon>
        <taxon>Cryptosporidium</taxon>
    </lineage>
</organism>
<proteinExistence type="predicted"/>
<dbReference type="InterPro" id="IPR023696">
    <property type="entry name" value="Ureohydrolase_dom_sf"/>
</dbReference>
<dbReference type="InterPro" id="IPR036770">
    <property type="entry name" value="Ankyrin_rpt-contain_sf"/>
</dbReference>
<feature type="repeat" description="ANK" evidence="1">
    <location>
        <begin position="261"/>
        <end position="293"/>
    </location>
</feature>
<dbReference type="SUPFAM" id="SSF52768">
    <property type="entry name" value="Arginase/deacetylase"/>
    <property type="match status" value="1"/>
</dbReference>
<dbReference type="AlphaFoldDB" id="A0AAV9XWP9"/>
<dbReference type="SUPFAM" id="SSF48403">
    <property type="entry name" value="Ankyrin repeat"/>
    <property type="match status" value="1"/>
</dbReference>
<name>A0AAV9XWP9_9CRYT</name>
<evidence type="ECO:0000259" key="3">
    <source>
        <dbReference type="Pfam" id="PF00850"/>
    </source>
</evidence>
<dbReference type="Pfam" id="PF00850">
    <property type="entry name" value="Hist_deacetyl"/>
    <property type="match status" value="1"/>
</dbReference>
<evidence type="ECO:0000256" key="2">
    <source>
        <dbReference type="SAM" id="MobiDB-lite"/>
    </source>
</evidence>
<sequence length="963" mass="107995">MDNNHNSESNDCDIQNESPLNIDDVTQISQSNSLINDIYSVDNAQLDSKNDSNLDDNKLIVANDDIIIESKQNDDSQSTDNQNRKFDFSQFNFTPKPGMFQKIVHSRDTNTLKEFIFSPLRCSINEKDASGCTALHIALLNAYPDILEILLSSPTRANDDNEFTDDSNSSNGNINTFLSDNRNVDDSDDYENQMKKKCCVPLDLTISCSGVPISHLVLSKAVFPERYQDCIDCINLLLQYSSGEVTSPYVSKFDINSTDQLGLTCLHLACSFGDPKIVSLLIEHGAIATLADLNGEQPVHHAISSRDPSTLSVILSSGGSDPLKESTSTASLIRYCIDKSAWRCLHTLLTDTEYQQHPISESEYDLLSFHAQKLGLGTEFSRIFAIAVEIATNEDYSQSANENYIADGPSVGLASTRIFTHICCFNHIMLPEPMDLPIRRSKLINKIPENPTRLEVLVKPNVGILKSSEFSFLQWTETTRPALLSDILRVHDWAYIRLLQHKVEESRLIWEQRPYFTGSIDDDTQLTPESWKAALYASGSVLNAIDSVCRGENRNAFCAIRPPGHHLGTWGAAQNVGTDEGNPSGSQGFCLLNNVAIGAAYCRYMYGGYGISKIAIIDFDVHHGNGTEQIVRNVCPNNRKVKSVLNPFPGVSLNIEQDTSYYKIWRDEEDADNVFFSSVHAYDGIFYPGTGRDEYITKPTIVNIGLPERTTSRLFRYKIRRYLLPRLLQFRPDIIFISAGFDGHVIDSVGKGFTSFTENDYSWFTQQLISIANLCCNGRIVSVLEGGYNTKCLNLSPLAKSVAAHVRALQWTSPNLMPNPQEWEDEFFDNNDEDDNSSNDSNIKKENYDIYIHYVVNSGQHINLSPSESNLNIDPPAISSCHERFPFSENDSSPPENKKYKTSDEVERTNSNCAVSQHYFGFENGTFNSRPRRAAAIKAEESIQKKIQSELEQKRNIDTNFNK</sequence>
<dbReference type="EMBL" id="JAWDEY010000032">
    <property type="protein sequence ID" value="KAK6588514.1"/>
    <property type="molecule type" value="Genomic_DNA"/>
</dbReference>
<protein>
    <recommendedName>
        <fullName evidence="3">Histone deacetylase domain-containing protein</fullName>
    </recommendedName>
</protein>
<feature type="domain" description="Histone deacetylase" evidence="3">
    <location>
        <begin position="448"/>
        <end position="794"/>
    </location>
</feature>
<feature type="repeat" description="ANK" evidence="1">
    <location>
        <begin position="130"/>
        <end position="162"/>
    </location>
</feature>
<evidence type="ECO:0000313" key="5">
    <source>
        <dbReference type="Proteomes" id="UP001311799"/>
    </source>
</evidence>
<keyword evidence="1" id="KW-0040">ANK repeat</keyword>
<dbReference type="InterPro" id="IPR037138">
    <property type="entry name" value="His_deacetylse_dom_sf"/>
</dbReference>
<dbReference type="Proteomes" id="UP001311799">
    <property type="component" value="Unassembled WGS sequence"/>
</dbReference>
<dbReference type="PANTHER" id="PTHR10625:SF26">
    <property type="entry name" value="HISTONE DEACETYLASE DOMAIN-CONTAINING PROTEIN"/>
    <property type="match status" value="1"/>
</dbReference>
<dbReference type="Gene3D" id="3.40.800.20">
    <property type="entry name" value="Histone deacetylase domain"/>
    <property type="match status" value="1"/>
</dbReference>
<dbReference type="CDD" id="cd11599">
    <property type="entry name" value="HDAC_classII_2"/>
    <property type="match status" value="1"/>
</dbReference>
<dbReference type="Pfam" id="PF12796">
    <property type="entry name" value="Ank_2"/>
    <property type="match status" value="1"/>
</dbReference>
<dbReference type="PANTHER" id="PTHR10625">
    <property type="entry name" value="HISTONE DEACETYLASE HDAC1-RELATED"/>
    <property type="match status" value="1"/>
</dbReference>
<feature type="compositionally biased region" description="Polar residues" evidence="2">
    <location>
        <begin position="166"/>
        <end position="180"/>
    </location>
</feature>
<feature type="region of interest" description="Disordered" evidence="2">
    <location>
        <begin position="822"/>
        <end position="842"/>
    </location>
</feature>
<dbReference type="SMART" id="SM00248">
    <property type="entry name" value="ANK"/>
    <property type="match status" value="3"/>
</dbReference>
<comment type="caution">
    <text evidence="4">The sequence shown here is derived from an EMBL/GenBank/DDBJ whole genome shotgun (WGS) entry which is preliminary data.</text>
</comment>
<feature type="region of interest" description="Disordered" evidence="2">
    <location>
        <begin position="882"/>
        <end position="903"/>
    </location>
</feature>
<keyword evidence="5" id="KW-1185">Reference proteome</keyword>
<dbReference type="GO" id="GO:0040029">
    <property type="term" value="P:epigenetic regulation of gene expression"/>
    <property type="evidence" value="ECO:0007669"/>
    <property type="project" value="TreeGrafter"/>
</dbReference>
<reference evidence="4 5" key="1">
    <citation type="submission" date="2023-10" db="EMBL/GenBank/DDBJ databases">
        <title>Comparative genomics analysis reveals potential genetic determinants of host preference in Cryptosporidium xiaoi.</title>
        <authorList>
            <person name="Xiao L."/>
            <person name="Li J."/>
        </authorList>
    </citation>
    <scope>NUCLEOTIDE SEQUENCE [LARGE SCALE GENOMIC DNA]</scope>
    <source>
        <strain evidence="4 5">52996</strain>
    </source>
</reference>
<dbReference type="Gene3D" id="1.25.40.20">
    <property type="entry name" value="Ankyrin repeat-containing domain"/>
    <property type="match status" value="1"/>
</dbReference>
<evidence type="ECO:0000313" key="4">
    <source>
        <dbReference type="EMBL" id="KAK6588514.1"/>
    </source>
</evidence>
<dbReference type="InterPro" id="IPR023801">
    <property type="entry name" value="His_deacetylse_dom"/>
</dbReference>
<dbReference type="GO" id="GO:0000118">
    <property type="term" value="C:histone deacetylase complex"/>
    <property type="evidence" value="ECO:0007669"/>
    <property type="project" value="TreeGrafter"/>
</dbReference>
<feature type="compositionally biased region" description="Acidic residues" evidence="2">
    <location>
        <begin position="822"/>
        <end position="837"/>
    </location>
</feature>
<gene>
    <name evidence="4" type="ORF">RS030_4543</name>
</gene>
<feature type="region of interest" description="Disordered" evidence="2">
    <location>
        <begin position="160"/>
        <end position="180"/>
    </location>
</feature>
<evidence type="ECO:0000256" key="1">
    <source>
        <dbReference type="PROSITE-ProRule" id="PRU00023"/>
    </source>
</evidence>
<dbReference type="GO" id="GO:0004407">
    <property type="term" value="F:histone deacetylase activity"/>
    <property type="evidence" value="ECO:0007669"/>
    <property type="project" value="TreeGrafter"/>
</dbReference>